<sequence length="187" mass="20900">AAAFQAKPLLSQWDRLVEKDGVLFRQVLRSDRGEESLQLLLPVVLKQDTYSYIKSMVIRAPSGPRMSVAKDSGHVPHSFMGHLLASHPNEMLAIDFTLLEPSRSEFENVLVMTDVFSKFTVAVPTRDQRASTVAQVLICEWFYKFGIPSRLHSDQGRSFESSLIEQLCYSATVLCGQSYGALLDGQC</sequence>
<organism evidence="1 2">
    <name type="scientific">Scortum barcoo</name>
    <name type="common">barcoo grunter</name>
    <dbReference type="NCBI Taxonomy" id="214431"/>
    <lineage>
        <taxon>Eukaryota</taxon>
        <taxon>Metazoa</taxon>
        <taxon>Chordata</taxon>
        <taxon>Craniata</taxon>
        <taxon>Vertebrata</taxon>
        <taxon>Euteleostomi</taxon>
        <taxon>Actinopterygii</taxon>
        <taxon>Neopterygii</taxon>
        <taxon>Teleostei</taxon>
        <taxon>Neoteleostei</taxon>
        <taxon>Acanthomorphata</taxon>
        <taxon>Eupercaria</taxon>
        <taxon>Centrarchiformes</taxon>
        <taxon>Terapontoidei</taxon>
        <taxon>Terapontidae</taxon>
        <taxon>Scortum</taxon>
    </lineage>
</organism>
<proteinExistence type="predicted"/>
<gene>
    <name evidence="1" type="ORF">L3Q82_010520</name>
</gene>
<accession>A0ACB8WCH3</accession>
<keyword evidence="2" id="KW-1185">Reference proteome</keyword>
<comment type="caution">
    <text evidence="1">The sequence shown here is derived from an EMBL/GenBank/DDBJ whole genome shotgun (WGS) entry which is preliminary data.</text>
</comment>
<reference evidence="1" key="1">
    <citation type="submission" date="2022-04" db="EMBL/GenBank/DDBJ databases">
        <title>Jade perch genome.</title>
        <authorList>
            <person name="Chao B."/>
        </authorList>
    </citation>
    <scope>NUCLEOTIDE SEQUENCE</scope>
    <source>
        <strain evidence="1">CB-2022</strain>
    </source>
</reference>
<dbReference type="Proteomes" id="UP000831701">
    <property type="component" value="Chromosome 12"/>
</dbReference>
<protein>
    <submittedName>
        <fullName evidence="1">Uncharacterized protein</fullName>
    </submittedName>
</protein>
<feature type="non-terminal residue" evidence="1">
    <location>
        <position position="1"/>
    </location>
</feature>
<evidence type="ECO:0000313" key="1">
    <source>
        <dbReference type="EMBL" id="KAI3365436.1"/>
    </source>
</evidence>
<dbReference type="EMBL" id="CM041542">
    <property type="protein sequence ID" value="KAI3365436.1"/>
    <property type="molecule type" value="Genomic_DNA"/>
</dbReference>
<evidence type="ECO:0000313" key="2">
    <source>
        <dbReference type="Proteomes" id="UP000831701"/>
    </source>
</evidence>
<name>A0ACB8WCH3_9TELE</name>